<accession>A0A450RZZ9</accession>
<gene>
    <name evidence="2" type="ORF">BECKDK2373B_GA0170837_10086</name>
</gene>
<sequence>MVFGFMSMALFTPSPGNPMSETIRQLHADHVNMVRLLDLIEEQRELLQTGQMPDYVLMMDIMQYMTNYPDLFHHPREDVIFRRVTEYDRNARSMVDDLIRDHETLARQGAALFDLLHAVVHEQPVERETLETKLREYTSTLRAHMNVEEGQFFPIAREILQEEDWEKVDEVMGNREDPLFGKNIVEAEYLALYEHIRAHEPL</sequence>
<dbReference type="PANTHER" id="PTHR39966:SF1">
    <property type="entry name" value="HEMERYTHRIN-LIKE DOMAIN-CONTAINING PROTEIN"/>
    <property type="match status" value="1"/>
</dbReference>
<dbReference type="Pfam" id="PF01814">
    <property type="entry name" value="Hemerythrin"/>
    <property type="match status" value="1"/>
</dbReference>
<dbReference type="PANTHER" id="PTHR39966">
    <property type="entry name" value="BLL2471 PROTEIN-RELATED"/>
    <property type="match status" value="1"/>
</dbReference>
<evidence type="ECO:0000313" key="2">
    <source>
        <dbReference type="EMBL" id="VFJ44771.1"/>
    </source>
</evidence>
<evidence type="ECO:0000259" key="1">
    <source>
        <dbReference type="Pfam" id="PF01814"/>
    </source>
</evidence>
<dbReference type="AlphaFoldDB" id="A0A450RZZ9"/>
<dbReference type="EMBL" id="CAADEX010000008">
    <property type="protein sequence ID" value="VFJ44771.1"/>
    <property type="molecule type" value="Genomic_DNA"/>
</dbReference>
<dbReference type="GO" id="GO:0005886">
    <property type="term" value="C:plasma membrane"/>
    <property type="evidence" value="ECO:0007669"/>
    <property type="project" value="TreeGrafter"/>
</dbReference>
<reference evidence="2" key="1">
    <citation type="submission" date="2019-02" db="EMBL/GenBank/DDBJ databases">
        <authorList>
            <person name="Gruber-Vodicka R. H."/>
            <person name="Seah K. B. B."/>
        </authorList>
    </citation>
    <scope>NUCLEOTIDE SEQUENCE</scope>
    <source>
        <strain evidence="2">BECK_DK47</strain>
    </source>
</reference>
<name>A0A450RZZ9_9GAMM</name>
<organism evidence="2">
    <name type="scientific">Candidatus Kentrum sp. DK</name>
    <dbReference type="NCBI Taxonomy" id="2126562"/>
    <lineage>
        <taxon>Bacteria</taxon>
        <taxon>Pseudomonadati</taxon>
        <taxon>Pseudomonadota</taxon>
        <taxon>Gammaproteobacteria</taxon>
        <taxon>Candidatus Kentrum</taxon>
    </lineage>
</organism>
<protein>
    <submittedName>
        <fullName evidence="2">Hemerythrin-like domain-containing protein</fullName>
    </submittedName>
</protein>
<feature type="domain" description="Hemerythrin-like" evidence="1">
    <location>
        <begin position="23"/>
        <end position="156"/>
    </location>
</feature>
<proteinExistence type="predicted"/>
<dbReference type="InterPro" id="IPR012312">
    <property type="entry name" value="Hemerythrin-like"/>
</dbReference>
<dbReference type="Gene3D" id="1.20.120.520">
    <property type="entry name" value="nmb1532 protein domain like"/>
    <property type="match status" value="1"/>
</dbReference>